<organism evidence="1 2">
    <name type="scientific">Cirrhinus molitorella</name>
    <name type="common">mud carp</name>
    <dbReference type="NCBI Taxonomy" id="172907"/>
    <lineage>
        <taxon>Eukaryota</taxon>
        <taxon>Metazoa</taxon>
        <taxon>Chordata</taxon>
        <taxon>Craniata</taxon>
        <taxon>Vertebrata</taxon>
        <taxon>Euteleostomi</taxon>
        <taxon>Actinopterygii</taxon>
        <taxon>Neopterygii</taxon>
        <taxon>Teleostei</taxon>
        <taxon>Ostariophysi</taxon>
        <taxon>Cypriniformes</taxon>
        <taxon>Cyprinidae</taxon>
        <taxon>Labeoninae</taxon>
        <taxon>Labeonini</taxon>
        <taxon>Cirrhinus</taxon>
    </lineage>
</organism>
<reference evidence="1 2" key="1">
    <citation type="submission" date="2023-09" db="EMBL/GenBank/DDBJ databases">
        <authorList>
            <person name="Wang M."/>
        </authorList>
    </citation>
    <scope>NUCLEOTIDE SEQUENCE [LARGE SCALE GENOMIC DNA]</scope>
    <source>
        <strain evidence="1">GT-2023</strain>
        <tissue evidence="1">Liver</tissue>
    </source>
</reference>
<dbReference type="EMBL" id="JAYMGO010000023">
    <property type="protein sequence ID" value="KAL1249667.1"/>
    <property type="molecule type" value="Genomic_DNA"/>
</dbReference>
<comment type="caution">
    <text evidence="1">The sequence shown here is derived from an EMBL/GenBank/DDBJ whole genome shotgun (WGS) entry which is preliminary data.</text>
</comment>
<dbReference type="Proteomes" id="UP001558613">
    <property type="component" value="Unassembled WGS sequence"/>
</dbReference>
<keyword evidence="2" id="KW-1185">Reference proteome</keyword>
<protein>
    <submittedName>
        <fullName evidence="1">Uncharacterized protein</fullName>
    </submittedName>
</protein>
<accession>A0ABR3L9W7</accession>
<gene>
    <name evidence="1" type="ORF">QQF64_020672</name>
</gene>
<name>A0ABR3L9W7_9TELE</name>
<evidence type="ECO:0000313" key="2">
    <source>
        <dbReference type="Proteomes" id="UP001558613"/>
    </source>
</evidence>
<evidence type="ECO:0000313" key="1">
    <source>
        <dbReference type="EMBL" id="KAL1249667.1"/>
    </source>
</evidence>
<sequence length="69" mass="7689">MCAVGCVVQQLERGRFFSESISKGRLFPSIHDAVTDRDLSSSQFTLVTLGNALLYEVVTSWCQSVLYID</sequence>
<proteinExistence type="predicted"/>